<comment type="caution">
    <text evidence="4">The sequence shown here is derived from an EMBL/GenBank/DDBJ whole genome shotgun (WGS) entry which is preliminary data.</text>
</comment>
<feature type="compositionally biased region" description="Low complexity" evidence="3">
    <location>
        <begin position="184"/>
        <end position="197"/>
    </location>
</feature>
<feature type="compositionally biased region" description="Low complexity" evidence="3">
    <location>
        <begin position="41"/>
        <end position="50"/>
    </location>
</feature>
<name>A0AAN9RY40_PSOTE</name>
<dbReference type="GO" id="GO:0006950">
    <property type="term" value="P:response to stress"/>
    <property type="evidence" value="ECO:0007669"/>
    <property type="project" value="UniProtKB-ARBA"/>
</dbReference>
<dbReference type="PANTHER" id="PTHR33172:SF91">
    <property type="entry name" value="PROTEIN OXIDATIVE STRESS 3 LIKE 5"/>
    <property type="match status" value="1"/>
</dbReference>
<feature type="compositionally biased region" description="Basic and acidic residues" evidence="3">
    <location>
        <begin position="67"/>
        <end position="81"/>
    </location>
</feature>
<evidence type="ECO:0000313" key="5">
    <source>
        <dbReference type="Proteomes" id="UP001386955"/>
    </source>
</evidence>
<accession>A0AAN9RY40</accession>
<evidence type="ECO:0000256" key="3">
    <source>
        <dbReference type="SAM" id="MobiDB-lite"/>
    </source>
</evidence>
<proteinExistence type="predicted"/>
<feature type="compositionally biased region" description="Basic and acidic residues" evidence="3">
    <location>
        <begin position="198"/>
        <end position="207"/>
    </location>
</feature>
<comment type="subcellular location">
    <subcellularLocation>
        <location evidence="1">Nucleus</location>
    </subcellularLocation>
</comment>
<dbReference type="InterPro" id="IPR051992">
    <property type="entry name" value="OxStress_Response_Reg"/>
</dbReference>
<organism evidence="4 5">
    <name type="scientific">Psophocarpus tetragonolobus</name>
    <name type="common">Winged bean</name>
    <name type="synonym">Dolichos tetragonolobus</name>
    <dbReference type="NCBI Taxonomy" id="3891"/>
    <lineage>
        <taxon>Eukaryota</taxon>
        <taxon>Viridiplantae</taxon>
        <taxon>Streptophyta</taxon>
        <taxon>Embryophyta</taxon>
        <taxon>Tracheophyta</taxon>
        <taxon>Spermatophyta</taxon>
        <taxon>Magnoliopsida</taxon>
        <taxon>eudicotyledons</taxon>
        <taxon>Gunneridae</taxon>
        <taxon>Pentapetalae</taxon>
        <taxon>rosids</taxon>
        <taxon>fabids</taxon>
        <taxon>Fabales</taxon>
        <taxon>Fabaceae</taxon>
        <taxon>Papilionoideae</taxon>
        <taxon>50 kb inversion clade</taxon>
        <taxon>NPAAA clade</taxon>
        <taxon>indigoferoid/millettioid clade</taxon>
        <taxon>Phaseoleae</taxon>
        <taxon>Psophocarpus</taxon>
    </lineage>
</organism>
<dbReference type="PANTHER" id="PTHR33172">
    <property type="entry name" value="OS08G0516900 PROTEIN"/>
    <property type="match status" value="1"/>
</dbReference>
<keyword evidence="5" id="KW-1185">Reference proteome</keyword>
<feature type="region of interest" description="Disordered" evidence="3">
    <location>
        <begin position="1"/>
        <end position="81"/>
    </location>
</feature>
<dbReference type="EMBL" id="JAYMYS010000008">
    <property type="protein sequence ID" value="KAK7384849.1"/>
    <property type="molecule type" value="Genomic_DNA"/>
</dbReference>
<dbReference type="Proteomes" id="UP001386955">
    <property type="component" value="Unassembled WGS sequence"/>
</dbReference>
<evidence type="ECO:0000313" key="4">
    <source>
        <dbReference type="EMBL" id="KAK7384849.1"/>
    </source>
</evidence>
<feature type="compositionally biased region" description="Acidic residues" evidence="3">
    <location>
        <begin position="166"/>
        <end position="179"/>
    </location>
</feature>
<protein>
    <submittedName>
        <fullName evidence="4">Uncharacterized protein</fullName>
    </submittedName>
</protein>
<evidence type="ECO:0000256" key="1">
    <source>
        <dbReference type="ARBA" id="ARBA00004123"/>
    </source>
</evidence>
<sequence length="256" mass="29107">MDVFMVGPTFTIDVPSSPPPPPLPYNSDHPTAAGRPYGLFSADSSASSSSIGTPDDDENDVVSSKRNQNDNEQKEKENIHNKLEGLASLDSLEDSLPIKRGLSNHFMGKSKSFTDLSQVNTVKELQKQENPFNKRRRVQIASKWSRKSSFYAWSNPKSMPLLPLHEDEDNNYFDNQEEEEPKKVSPSSSSSSSSYSSSEEKNKHEQDQVLVRPQRVPMSYAHHLRTRFGSFKSRSLSDLKEHDEEKEEDDEDNYYE</sequence>
<feature type="region of interest" description="Disordered" evidence="3">
    <location>
        <begin position="153"/>
        <end position="256"/>
    </location>
</feature>
<evidence type="ECO:0000256" key="2">
    <source>
        <dbReference type="ARBA" id="ARBA00023242"/>
    </source>
</evidence>
<gene>
    <name evidence="4" type="ORF">VNO78_30552</name>
</gene>
<reference evidence="4 5" key="1">
    <citation type="submission" date="2024-01" db="EMBL/GenBank/DDBJ databases">
        <title>The genomes of 5 underutilized Papilionoideae crops provide insights into root nodulation and disease resistanc.</title>
        <authorList>
            <person name="Jiang F."/>
        </authorList>
    </citation>
    <scope>NUCLEOTIDE SEQUENCE [LARGE SCALE GENOMIC DNA]</scope>
    <source>
        <strain evidence="4">DUOXIRENSHENG_FW03</strain>
        <tissue evidence="4">Leaves</tissue>
    </source>
</reference>
<dbReference type="GO" id="GO:0005634">
    <property type="term" value="C:nucleus"/>
    <property type="evidence" value="ECO:0007669"/>
    <property type="project" value="UniProtKB-SubCell"/>
</dbReference>
<feature type="compositionally biased region" description="Acidic residues" evidence="3">
    <location>
        <begin position="244"/>
        <end position="256"/>
    </location>
</feature>
<keyword evidence="2" id="KW-0539">Nucleus</keyword>
<dbReference type="AlphaFoldDB" id="A0AAN9RY40"/>